<dbReference type="EMBL" id="MF182107">
    <property type="protein sequence ID" value="ARW80751.1"/>
    <property type="molecule type" value="Genomic_DNA"/>
</dbReference>
<feature type="region of interest" description="Disordered" evidence="11">
    <location>
        <begin position="374"/>
        <end position="393"/>
    </location>
</feature>
<evidence type="ECO:0000256" key="7">
    <source>
        <dbReference type="ARBA" id="ARBA00023163"/>
    </source>
</evidence>
<evidence type="ECO:0000256" key="9">
    <source>
        <dbReference type="PROSITE-ProRule" id="PRU00108"/>
    </source>
</evidence>
<dbReference type="CDD" id="cd00086">
    <property type="entry name" value="homeodomain"/>
    <property type="match status" value="1"/>
</dbReference>
<dbReference type="GO" id="GO:0000981">
    <property type="term" value="F:DNA-binding transcription factor activity, RNA polymerase II-specific"/>
    <property type="evidence" value="ECO:0007669"/>
    <property type="project" value="InterPro"/>
</dbReference>
<dbReference type="PROSITE" id="PS50071">
    <property type="entry name" value="HOMEOBOX_2"/>
    <property type="match status" value="1"/>
</dbReference>
<evidence type="ECO:0000259" key="12">
    <source>
        <dbReference type="PROSITE" id="PS50071"/>
    </source>
</evidence>
<organism evidence="15">
    <name type="scientific">Eptatretus burgeri</name>
    <name type="common">Inshore hagfish</name>
    <dbReference type="NCBI Taxonomy" id="7764"/>
    <lineage>
        <taxon>Eukaryota</taxon>
        <taxon>Metazoa</taxon>
        <taxon>Chordata</taxon>
        <taxon>Craniata</taxon>
        <taxon>Vertebrata</taxon>
        <taxon>Cyclostomata</taxon>
        <taxon>Myxini</taxon>
        <taxon>Myxiniformes</taxon>
        <taxon>Myxinidae</taxon>
        <taxon>Eptatretinae</taxon>
        <taxon>Eptatretus</taxon>
    </lineage>
</organism>
<evidence type="ECO:0000256" key="10">
    <source>
        <dbReference type="RuleBase" id="RU000682"/>
    </source>
</evidence>
<comment type="similarity">
    <text evidence="2">Belongs to the Antp homeobox family.</text>
</comment>
<name>A0A220DLL6_EPTBU</name>
<dbReference type="PRINTS" id="PR00024">
    <property type="entry name" value="HOMEOBOX"/>
</dbReference>
<evidence type="ECO:0000256" key="6">
    <source>
        <dbReference type="ARBA" id="ARBA00023155"/>
    </source>
</evidence>
<dbReference type="Pfam" id="PF00046">
    <property type="entry name" value="Homeodomain"/>
    <property type="match status" value="1"/>
</dbReference>
<evidence type="ECO:0000256" key="11">
    <source>
        <dbReference type="SAM" id="MobiDB-lite"/>
    </source>
</evidence>
<dbReference type="SUPFAM" id="SSF46689">
    <property type="entry name" value="Homeodomain-like"/>
    <property type="match status" value="1"/>
</dbReference>
<keyword evidence="7" id="KW-0804">Transcription</keyword>
<dbReference type="FunFam" id="1.10.10.60:FF:000094">
    <property type="entry name" value="Homeobox protein Hox-A3"/>
    <property type="match status" value="1"/>
</dbReference>
<feature type="DNA-binding region" description="Homeobox" evidence="9">
    <location>
        <begin position="147"/>
        <end position="206"/>
    </location>
</feature>
<dbReference type="GO" id="GO:0000978">
    <property type="term" value="F:RNA polymerase II cis-regulatory region sequence-specific DNA binding"/>
    <property type="evidence" value="ECO:0007669"/>
    <property type="project" value="TreeGrafter"/>
</dbReference>
<dbReference type="InterPro" id="IPR017970">
    <property type="entry name" value="Homeobox_CS"/>
</dbReference>
<dbReference type="PROSITE" id="PS00032">
    <property type="entry name" value="ANTENNAPEDIA"/>
    <property type="match status" value="1"/>
</dbReference>
<dbReference type="PANTHER" id="PTHR45664:SF18">
    <property type="entry name" value="HOMEOBOX PROTEIN HOX3"/>
    <property type="match status" value="1"/>
</dbReference>
<dbReference type="SMART" id="SM00389">
    <property type="entry name" value="HOX"/>
    <property type="match status" value="1"/>
</dbReference>
<feature type="domain" description="Homeobox" evidence="12">
    <location>
        <begin position="145"/>
        <end position="205"/>
    </location>
</feature>
<proteinExistence type="inferred from homology"/>
<dbReference type="InterPro" id="IPR001827">
    <property type="entry name" value="Homeobox_Antennapedia_CS"/>
</dbReference>
<reference evidence="15" key="1">
    <citation type="submission" date="2017-05" db="EMBL/GenBank/DDBJ databases">
        <title>Hox genes of the hagfish.</title>
        <authorList>
            <person name="Pascual-Anaya J."/>
        </authorList>
    </citation>
    <scope>NUCLEOTIDE SEQUENCE</scope>
    <source>
        <tissue evidence="15">Blood</tissue>
    </source>
</reference>
<keyword evidence="3" id="KW-0217">Developmental protein</keyword>
<evidence type="ECO:0000313" key="13">
    <source>
        <dbReference type="EMBL" id="ARW80748.1"/>
    </source>
</evidence>
<feature type="region of interest" description="Disordered" evidence="11">
    <location>
        <begin position="73"/>
        <end position="106"/>
    </location>
</feature>
<comment type="subcellular location">
    <subcellularLocation>
        <location evidence="1 9 10">Nucleus</location>
    </subcellularLocation>
</comment>
<evidence type="ECO:0000256" key="5">
    <source>
        <dbReference type="ARBA" id="ARBA00023125"/>
    </source>
</evidence>
<evidence type="ECO:0000256" key="3">
    <source>
        <dbReference type="ARBA" id="ARBA00022473"/>
    </source>
</evidence>
<protein>
    <submittedName>
        <fullName evidence="13">HOX3II transcript variant A</fullName>
    </submittedName>
    <submittedName>
        <fullName evidence="14">HOX3II transcript variant B</fullName>
    </submittedName>
    <submittedName>
        <fullName evidence="15">HOX3II transcript variant C</fullName>
    </submittedName>
</protein>
<evidence type="ECO:0000313" key="14">
    <source>
        <dbReference type="EMBL" id="ARW80750.1"/>
    </source>
</evidence>
<keyword evidence="5 9" id="KW-0238">DNA-binding</keyword>
<evidence type="ECO:0000256" key="2">
    <source>
        <dbReference type="ARBA" id="ARBA00009107"/>
    </source>
</evidence>
<feature type="compositionally biased region" description="Polar residues" evidence="11">
    <location>
        <begin position="86"/>
        <end position="99"/>
    </location>
</feature>
<evidence type="ECO:0000256" key="4">
    <source>
        <dbReference type="ARBA" id="ARBA00023015"/>
    </source>
</evidence>
<dbReference type="PROSITE" id="PS00027">
    <property type="entry name" value="HOMEOBOX_1"/>
    <property type="match status" value="1"/>
</dbReference>
<dbReference type="EMBL" id="MF182107">
    <property type="protein sequence ID" value="ARW80748.1"/>
    <property type="molecule type" value="Genomic_DNA"/>
</dbReference>
<dbReference type="AlphaFoldDB" id="A0A220DLL6"/>
<evidence type="ECO:0000256" key="8">
    <source>
        <dbReference type="ARBA" id="ARBA00023242"/>
    </source>
</evidence>
<dbReference type="InterPro" id="IPR020479">
    <property type="entry name" value="HD_metazoa"/>
</dbReference>
<evidence type="ECO:0000313" key="15">
    <source>
        <dbReference type="EMBL" id="ARW80751.1"/>
    </source>
</evidence>
<keyword evidence="8 9" id="KW-0539">Nucleus</keyword>
<accession>A0A220DLL6</accession>
<dbReference type="EMBL" id="MF182107">
    <property type="protein sequence ID" value="ARW80750.1"/>
    <property type="molecule type" value="Genomic_DNA"/>
</dbReference>
<dbReference type="InterPro" id="IPR001356">
    <property type="entry name" value="HD"/>
</dbReference>
<keyword evidence="6 9" id="KW-0371">Homeobox</keyword>
<dbReference type="InterPro" id="IPR009057">
    <property type="entry name" value="Homeodomain-like_sf"/>
</dbReference>
<feature type="region of interest" description="Disordered" evidence="11">
    <location>
        <begin position="120"/>
        <end position="152"/>
    </location>
</feature>
<dbReference type="Gene3D" id="1.10.10.60">
    <property type="entry name" value="Homeodomain-like"/>
    <property type="match status" value="1"/>
</dbReference>
<evidence type="ECO:0000256" key="1">
    <source>
        <dbReference type="ARBA" id="ARBA00004123"/>
    </source>
</evidence>
<gene>
    <name evidence="15" type="primary">Hox3II</name>
</gene>
<keyword evidence="4" id="KW-0805">Transcription regulation</keyword>
<dbReference type="GO" id="GO:0005634">
    <property type="term" value="C:nucleus"/>
    <property type="evidence" value="ECO:0007669"/>
    <property type="project" value="UniProtKB-SubCell"/>
</dbReference>
<sequence>MHKVGYYEPAGVGPAFPYVHGAPGLSFSPRRASFFTDTLEVGDCQLTHCPLEKRPRHGNDKLSAADTLDSGDGLMACGKVGPAPLSPSSESDNSNQGSLPGQGILGGEYSRKIFPWMKESRQNARQRGKASPGESCDEKSPPGSSPSKRARTAYTSAQLVELEKEFHFNRYLCRPRRIEMANLLNLSERQIKIWFQNRRMKYKKDQKVRGPLSPGMAHSPARSPQLGLPPAYGFTLNQGSMAGQSPYERISPPPFSLKCRQSSSYSMPPSYVALINGTSSPTRRFASKVTKPSTDYLLSDGCFGNQFLPTGPAFGGGEFEEAFGNNSLVANVSLSHNSHSAPVELSSTGQSMYGHVGPGHCEADPPVYPDLLPPMSGRHQGSLLQDVPRLTHL</sequence>
<dbReference type="PANTHER" id="PTHR45664">
    <property type="entry name" value="PROTEIN ZERKNUELLT 1-RELATED"/>
    <property type="match status" value="1"/>
</dbReference>